<dbReference type="PRINTS" id="PR00155">
    <property type="entry name" value="AMICYANIN"/>
</dbReference>
<dbReference type="EMBL" id="JBBUTG010000019">
    <property type="protein sequence ID" value="MEK8033670.1"/>
    <property type="molecule type" value="Genomic_DNA"/>
</dbReference>
<keyword evidence="8" id="KW-0732">Signal</keyword>
<dbReference type="InterPro" id="IPR008972">
    <property type="entry name" value="Cupredoxin"/>
</dbReference>
<dbReference type="InterPro" id="IPR052721">
    <property type="entry name" value="ET_Amicyanin"/>
</dbReference>
<evidence type="ECO:0000256" key="7">
    <source>
        <dbReference type="ARBA" id="ARBA00023008"/>
    </source>
</evidence>
<dbReference type="Proteomes" id="UP001371218">
    <property type="component" value="Unassembled WGS sequence"/>
</dbReference>
<dbReference type="Pfam" id="PF00127">
    <property type="entry name" value="Copper-bind"/>
    <property type="match status" value="1"/>
</dbReference>
<comment type="caution">
    <text evidence="10">The sequence shown here is derived from an EMBL/GenBank/DDBJ whole genome shotgun (WGS) entry which is preliminary data.</text>
</comment>
<proteinExistence type="predicted"/>
<comment type="cofactor">
    <cofactor evidence="1">
        <name>Cu cation</name>
        <dbReference type="ChEBI" id="CHEBI:23378"/>
    </cofactor>
</comment>
<evidence type="ECO:0000256" key="8">
    <source>
        <dbReference type="SAM" id="SignalP"/>
    </source>
</evidence>
<evidence type="ECO:0000256" key="1">
    <source>
        <dbReference type="ARBA" id="ARBA00001935"/>
    </source>
</evidence>
<dbReference type="InterPro" id="IPR002386">
    <property type="entry name" value="Amicyanin/Pseudoazurin"/>
</dbReference>
<keyword evidence="11" id="KW-1185">Reference proteome</keyword>
<comment type="subcellular location">
    <subcellularLocation>
        <location evidence="2">Periplasm</location>
    </subcellularLocation>
</comment>
<dbReference type="Gene3D" id="2.60.40.420">
    <property type="entry name" value="Cupredoxins - blue copper proteins"/>
    <property type="match status" value="1"/>
</dbReference>
<evidence type="ECO:0000256" key="5">
    <source>
        <dbReference type="ARBA" id="ARBA00022764"/>
    </source>
</evidence>
<reference evidence="10 11" key="1">
    <citation type="submission" date="2024-04" db="EMBL/GenBank/DDBJ databases">
        <title>Novel species of the genus Ideonella isolated from streams.</title>
        <authorList>
            <person name="Lu H."/>
        </authorList>
    </citation>
    <scope>NUCLEOTIDE SEQUENCE [LARGE SCALE GENOMIC DNA]</scope>
    <source>
        <strain evidence="10 11">DXS29W</strain>
    </source>
</reference>
<evidence type="ECO:0000313" key="10">
    <source>
        <dbReference type="EMBL" id="MEK8033670.1"/>
    </source>
</evidence>
<keyword evidence="3" id="KW-0813">Transport</keyword>
<dbReference type="PANTHER" id="PTHR36507:SF1">
    <property type="entry name" value="BLL1555 PROTEIN"/>
    <property type="match status" value="1"/>
</dbReference>
<dbReference type="InterPro" id="IPR001235">
    <property type="entry name" value="Copper_blue_Plastocyanin"/>
</dbReference>
<feature type="domain" description="Blue (type 1) copper" evidence="9">
    <location>
        <begin position="34"/>
        <end position="108"/>
    </location>
</feature>
<feature type="chain" id="PRO_5047260596" evidence="8">
    <location>
        <begin position="26"/>
        <end position="110"/>
    </location>
</feature>
<dbReference type="PRINTS" id="PR00156">
    <property type="entry name" value="COPPERBLUE"/>
</dbReference>
<accession>A0ABU9BUM6</accession>
<dbReference type="InterPro" id="IPR000923">
    <property type="entry name" value="BlueCu_1"/>
</dbReference>
<feature type="signal peptide" evidence="8">
    <location>
        <begin position="1"/>
        <end position="25"/>
    </location>
</feature>
<dbReference type="RefSeq" id="WP_341428094.1">
    <property type="nucleotide sequence ID" value="NZ_JBBUTG010000019.1"/>
</dbReference>
<sequence>MKLLPSPLHCLAIGAALFCPVMAQAAEHLVVQKDKAFSVKTLSVKAGDKIVFRNDDSFSHNIFSLTDAQPFDLGTYGNGQSKSVTYAKPGKYEVECAIHPDMRLVVTVTP</sequence>
<evidence type="ECO:0000256" key="2">
    <source>
        <dbReference type="ARBA" id="ARBA00004418"/>
    </source>
</evidence>
<evidence type="ECO:0000313" key="11">
    <source>
        <dbReference type="Proteomes" id="UP001371218"/>
    </source>
</evidence>
<evidence type="ECO:0000259" key="9">
    <source>
        <dbReference type="Pfam" id="PF00127"/>
    </source>
</evidence>
<protein>
    <submittedName>
        <fullName evidence="10">Plastocyanin/azurin family copper-binding protein</fullName>
    </submittedName>
</protein>
<evidence type="ECO:0000256" key="3">
    <source>
        <dbReference type="ARBA" id="ARBA00022448"/>
    </source>
</evidence>
<keyword evidence="4" id="KW-0479">Metal-binding</keyword>
<evidence type="ECO:0000256" key="4">
    <source>
        <dbReference type="ARBA" id="ARBA00022723"/>
    </source>
</evidence>
<name>A0ABU9BUM6_9BURK</name>
<evidence type="ECO:0000256" key="6">
    <source>
        <dbReference type="ARBA" id="ARBA00022982"/>
    </source>
</evidence>
<dbReference type="SUPFAM" id="SSF49503">
    <property type="entry name" value="Cupredoxins"/>
    <property type="match status" value="1"/>
</dbReference>
<organism evidence="10 11">
    <name type="scientific">Ideonella lacteola</name>
    <dbReference type="NCBI Taxonomy" id="2984193"/>
    <lineage>
        <taxon>Bacteria</taxon>
        <taxon>Pseudomonadati</taxon>
        <taxon>Pseudomonadota</taxon>
        <taxon>Betaproteobacteria</taxon>
        <taxon>Burkholderiales</taxon>
        <taxon>Sphaerotilaceae</taxon>
        <taxon>Ideonella</taxon>
    </lineage>
</organism>
<keyword evidence="5" id="KW-0574">Periplasm</keyword>
<keyword evidence="7" id="KW-0186">Copper</keyword>
<keyword evidence="6" id="KW-0249">Electron transport</keyword>
<gene>
    <name evidence="10" type="ORF">AACH06_22840</name>
</gene>
<dbReference type="PANTHER" id="PTHR36507">
    <property type="entry name" value="BLL1555 PROTEIN"/>
    <property type="match status" value="1"/>
</dbReference>